<feature type="region of interest" description="Disordered" evidence="1">
    <location>
        <begin position="1"/>
        <end position="24"/>
    </location>
</feature>
<evidence type="ECO:0000313" key="3">
    <source>
        <dbReference type="Proteomes" id="UP001498398"/>
    </source>
</evidence>
<proteinExistence type="predicted"/>
<organism evidence="2 3">
    <name type="scientific">Marasmiellus scandens</name>
    <dbReference type="NCBI Taxonomy" id="2682957"/>
    <lineage>
        <taxon>Eukaryota</taxon>
        <taxon>Fungi</taxon>
        <taxon>Dikarya</taxon>
        <taxon>Basidiomycota</taxon>
        <taxon>Agaricomycotina</taxon>
        <taxon>Agaricomycetes</taxon>
        <taxon>Agaricomycetidae</taxon>
        <taxon>Agaricales</taxon>
        <taxon>Marasmiineae</taxon>
        <taxon>Omphalotaceae</taxon>
        <taxon>Marasmiellus</taxon>
    </lineage>
</organism>
<evidence type="ECO:0000256" key="1">
    <source>
        <dbReference type="SAM" id="MobiDB-lite"/>
    </source>
</evidence>
<comment type="caution">
    <text evidence="2">The sequence shown here is derived from an EMBL/GenBank/DDBJ whole genome shotgun (WGS) entry which is preliminary data.</text>
</comment>
<keyword evidence="3" id="KW-1185">Reference proteome</keyword>
<dbReference type="Proteomes" id="UP001498398">
    <property type="component" value="Unassembled WGS sequence"/>
</dbReference>
<dbReference type="EMBL" id="JBANRG010000009">
    <property type="protein sequence ID" value="KAK7463569.1"/>
    <property type="molecule type" value="Genomic_DNA"/>
</dbReference>
<sequence length="148" mass="16312">MSGTSLKRKLENADAGEVAPAPKKKAAPKKVAATAIGMCSLNKKEFGDRIKDCLRLEKYDIQPMMFSMNMDVAFFRSFFASNPNVKITPQEFDDTTPVVVANLSNKAAGEVFGVSKIKNGNRMSTYDLRAMVVILYPVQQKAQAWVSV</sequence>
<evidence type="ECO:0000313" key="2">
    <source>
        <dbReference type="EMBL" id="KAK7463569.1"/>
    </source>
</evidence>
<name>A0ABR1JQY6_9AGAR</name>
<gene>
    <name evidence="2" type="ORF">VKT23_006915</name>
</gene>
<reference evidence="2 3" key="1">
    <citation type="submission" date="2024-01" db="EMBL/GenBank/DDBJ databases">
        <title>A draft genome for the cacao thread blight pathogen Marasmiellus scandens.</title>
        <authorList>
            <person name="Baruah I.K."/>
            <person name="Leung J."/>
            <person name="Bukari Y."/>
            <person name="Amoako-Attah I."/>
            <person name="Meinhardt L.W."/>
            <person name="Bailey B.A."/>
            <person name="Cohen S.P."/>
        </authorList>
    </citation>
    <scope>NUCLEOTIDE SEQUENCE [LARGE SCALE GENOMIC DNA]</scope>
    <source>
        <strain evidence="2 3">GH-19</strain>
    </source>
</reference>
<protein>
    <submittedName>
        <fullName evidence="2">Uncharacterized protein</fullName>
    </submittedName>
</protein>
<accession>A0ABR1JQY6</accession>